<protein>
    <recommendedName>
        <fullName evidence="4">Alpha/beta hydrolase</fullName>
    </recommendedName>
</protein>
<evidence type="ECO:0000256" key="1">
    <source>
        <dbReference type="SAM" id="SignalP"/>
    </source>
</evidence>
<evidence type="ECO:0000313" key="2">
    <source>
        <dbReference type="EMBL" id="QTE24312.1"/>
    </source>
</evidence>
<dbReference type="KEGG" id="pcea:J3359_08645"/>
<evidence type="ECO:0008006" key="4">
    <source>
        <dbReference type="Google" id="ProtNLM"/>
    </source>
</evidence>
<dbReference type="PROSITE" id="PS51257">
    <property type="entry name" value="PROKAR_LIPOPROTEIN"/>
    <property type="match status" value="1"/>
</dbReference>
<dbReference type="AlphaFoldDB" id="A0A975CUA9"/>
<accession>A0A975CUA9</accession>
<dbReference type="RefSeq" id="WP_208080284.1">
    <property type="nucleotide sequence ID" value="NZ_CP071869.1"/>
</dbReference>
<dbReference type="Proteomes" id="UP000663920">
    <property type="component" value="Chromosome"/>
</dbReference>
<keyword evidence="3" id="KW-1185">Reference proteome</keyword>
<feature type="signal peptide" evidence="1">
    <location>
        <begin position="1"/>
        <end position="25"/>
    </location>
</feature>
<dbReference type="Gene3D" id="3.90.226.10">
    <property type="entry name" value="2-enoyl-CoA Hydratase, Chain A, domain 1"/>
    <property type="match status" value="1"/>
</dbReference>
<organism evidence="2 3">
    <name type="scientific">Polaribacter cellanae</name>
    <dbReference type="NCBI Taxonomy" id="2818493"/>
    <lineage>
        <taxon>Bacteria</taxon>
        <taxon>Pseudomonadati</taxon>
        <taxon>Bacteroidota</taxon>
        <taxon>Flavobacteriia</taxon>
        <taxon>Flavobacteriales</taxon>
        <taxon>Flavobacteriaceae</taxon>
    </lineage>
</organism>
<dbReference type="InterPro" id="IPR029045">
    <property type="entry name" value="ClpP/crotonase-like_dom_sf"/>
</dbReference>
<dbReference type="SUPFAM" id="SSF52096">
    <property type="entry name" value="ClpP/crotonase"/>
    <property type="match status" value="1"/>
</dbReference>
<dbReference type="EMBL" id="CP071869">
    <property type="protein sequence ID" value="QTE24312.1"/>
    <property type="molecule type" value="Genomic_DNA"/>
</dbReference>
<keyword evidence="1" id="KW-0732">Signal</keyword>
<sequence length="384" mass="42774">MKKKNYLFFVLLVAISIISCKSASGLEEVLKTYSVANKTECETKDGYWYKDKCWANFKETNNNITASEIDAEVDKQLTSVKDFGLELNNNNYKLDLFLPQIDEEENEFTFISVFTNKNGKKQTLVQVAPLKAMEKEKKKFSVQSVLFDADLSVLKDNQEAKISSYIIAKGKAEVIKTGDNEETMLLDFKGSLSSKKDSSTMPYTVKAGMMLTGIGNTTLEVKGNEVYLNGILGTISYKQFKNLIKEHPEVKTIVLEKVPGSINDAVNMHTGKLIKNAGFTTKVLANSQISSGGVDLFCAGRKRVVTKGAKIGVHSWSGGSFSAGELPKDHPAHQYQIAYFNEVLGSPNGEDFYFYTLQSASFNDIHWMSIDEVKTWNLATEINK</sequence>
<reference evidence="2 3" key="1">
    <citation type="submission" date="2021-03" db="EMBL/GenBank/DDBJ databases">
        <title>Complete genome of Polaribacter_sp.SM13.</title>
        <authorList>
            <person name="Jeong S.W."/>
            <person name="Bae J.W."/>
        </authorList>
    </citation>
    <scope>NUCLEOTIDE SEQUENCE [LARGE SCALE GENOMIC DNA]</scope>
    <source>
        <strain evidence="2 3">SM13</strain>
    </source>
</reference>
<gene>
    <name evidence="2" type="ORF">J3359_08645</name>
</gene>
<evidence type="ECO:0000313" key="3">
    <source>
        <dbReference type="Proteomes" id="UP000663920"/>
    </source>
</evidence>
<name>A0A975CUA9_9FLAO</name>
<feature type="chain" id="PRO_5037286510" description="Alpha/beta hydrolase" evidence="1">
    <location>
        <begin position="26"/>
        <end position="384"/>
    </location>
</feature>
<proteinExistence type="predicted"/>